<proteinExistence type="predicted"/>
<dbReference type="Proteomes" id="UP000266673">
    <property type="component" value="Unassembled WGS sequence"/>
</dbReference>
<dbReference type="EMBL" id="QKWP01000098">
    <property type="protein sequence ID" value="RIB27421.1"/>
    <property type="molecule type" value="Genomic_DNA"/>
</dbReference>
<dbReference type="AlphaFoldDB" id="A0A397W019"/>
<gene>
    <name evidence="1" type="ORF">C2G38_2061863</name>
</gene>
<evidence type="ECO:0000313" key="2">
    <source>
        <dbReference type="Proteomes" id="UP000266673"/>
    </source>
</evidence>
<accession>A0A397W019</accession>
<evidence type="ECO:0000313" key="1">
    <source>
        <dbReference type="EMBL" id="RIB27421.1"/>
    </source>
</evidence>
<protein>
    <submittedName>
        <fullName evidence="1">Uncharacterized protein</fullName>
    </submittedName>
</protein>
<organism evidence="1 2">
    <name type="scientific">Gigaspora rosea</name>
    <dbReference type="NCBI Taxonomy" id="44941"/>
    <lineage>
        <taxon>Eukaryota</taxon>
        <taxon>Fungi</taxon>
        <taxon>Fungi incertae sedis</taxon>
        <taxon>Mucoromycota</taxon>
        <taxon>Glomeromycotina</taxon>
        <taxon>Glomeromycetes</taxon>
        <taxon>Diversisporales</taxon>
        <taxon>Gigasporaceae</taxon>
        <taxon>Gigaspora</taxon>
    </lineage>
</organism>
<reference evidence="1 2" key="1">
    <citation type="submission" date="2018-06" db="EMBL/GenBank/DDBJ databases">
        <title>Comparative genomics reveals the genomic features of Rhizophagus irregularis, R. cerebriforme, R. diaphanum and Gigaspora rosea, and their symbiotic lifestyle signature.</title>
        <authorList>
            <person name="Morin E."/>
            <person name="San Clemente H."/>
            <person name="Chen E.C.H."/>
            <person name="De La Providencia I."/>
            <person name="Hainaut M."/>
            <person name="Kuo A."/>
            <person name="Kohler A."/>
            <person name="Murat C."/>
            <person name="Tang N."/>
            <person name="Roy S."/>
            <person name="Loubradou J."/>
            <person name="Henrissat B."/>
            <person name="Grigoriev I.V."/>
            <person name="Corradi N."/>
            <person name="Roux C."/>
            <person name="Martin F.M."/>
        </authorList>
    </citation>
    <scope>NUCLEOTIDE SEQUENCE [LARGE SCALE GENOMIC DNA]</scope>
    <source>
        <strain evidence="1 2">DAOM 194757</strain>
    </source>
</reference>
<keyword evidence="2" id="KW-1185">Reference proteome</keyword>
<sequence length="107" mass="12769">MFTILVATDYEYLMILKDLPIFTKKLYRNERINTLYIFSIIDHIFEDVIILGAFIDIFFRNIPQIIILALFYYYSIIVDDIIPLLLFVTSCLKIFMPILNYVCKKII</sequence>
<comment type="caution">
    <text evidence="1">The sequence shown here is derived from an EMBL/GenBank/DDBJ whole genome shotgun (WGS) entry which is preliminary data.</text>
</comment>
<name>A0A397W019_9GLOM</name>